<evidence type="ECO:0008006" key="3">
    <source>
        <dbReference type="Google" id="ProtNLM"/>
    </source>
</evidence>
<accession>A0AAD9GRF5</accession>
<comment type="caution">
    <text evidence="1">The sequence shown here is derived from an EMBL/GenBank/DDBJ whole genome shotgun (WGS) entry which is preliminary data.</text>
</comment>
<evidence type="ECO:0000313" key="2">
    <source>
        <dbReference type="Proteomes" id="UP001259832"/>
    </source>
</evidence>
<sequence length="90" mass="10354">MGRWFGIITGPDRKKKTLSPLIAKRINANTTIISDKFSLYVSVNEKHTLENNKWLRGKNYTHKWANHEECFVDPNTGAHTNRIEGRGRCA</sequence>
<reference evidence="1" key="1">
    <citation type="submission" date="2023-08" db="EMBL/GenBank/DDBJ databases">
        <title>Reference Genome Resource for the Citrus Pathogen Phytophthora citrophthora.</title>
        <authorList>
            <person name="Moller H."/>
            <person name="Coetzee B."/>
            <person name="Rose L.J."/>
            <person name="Van Niekerk J.M."/>
        </authorList>
    </citation>
    <scope>NUCLEOTIDE SEQUENCE</scope>
    <source>
        <strain evidence="1">STE-U-9442</strain>
    </source>
</reference>
<keyword evidence="2" id="KW-1185">Reference proteome</keyword>
<dbReference type="Proteomes" id="UP001259832">
    <property type="component" value="Unassembled WGS sequence"/>
</dbReference>
<evidence type="ECO:0000313" key="1">
    <source>
        <dbReference type="EMBL" id="KAK1943204.1"/>
    </source>
</evidence>
<dbReference type="PANTHER" id="PTHR47163">
    <property type="entry name" value="DDE_TNP_IS1595 DOMAIN-CONTAINING PROTEIN"/>
    <property type="match status" value="1"/>
</dbReference>
<dbReference type="InterPro" id="IPR053164">
    <property type="entry name" value="IS1016-like_transposase"/>
</dbReference>
<proteinExistence type="predicted"/>
<organism evidence="1 2">
    <name type="scientific">Phytophthora citrophthora</name>
    <dbReference type="NCBI Taxonomy" id="4793"/>
    <lineage>
        <taxon>Eukaryota</taxon>
        <taxon>Sar</taxon>
        <taxon>Stramenopiles</taxon>
        <taxon>Oomycota</taxon>
        <taxon>Peronosporomycetes</taxon>
        <taxon>Peronosporales</taxon>
        <taxon>Peronosporaceae</taxon>
        <taxon>Phytophthora</taxon>
    </lineage>
</organism>
<dbReference type="PANTHER" id="PTHR47163:SF2">
    <property type="entry name" value="SI:DKEY-17M8.2"/>
    <property type="match status" value="1"/>
</dbReference>
<name>A0AAD9GRF5_9STRA</name>
<protein>
    <recommendedName>
        <fullName evidence="3">ISXO2-like transposase domain-containing protein</fullName>
    </recommendedName>
</protein>
<dbReference type="EMBL" id="JASMQC010000007">
    <property type="protein sequence ID" value="KAK1943204.1"/>
    <property type="molecule type" value="Genomic_DNA"/>
</dbReference>
<dbReference type="AlphaFoldDB" id="A0AAD9GRF5"/>
<gene>
    <name evidence="1" type="ORF">P3T76_004600</name>
</gene>